<evidence type="ECO:0000259" key="1">
    <source>
        <dbReference type="Pfam" id="PF03372"/>
    </source>
</evidence>
<keyword evidence="3" id="KW-1185">Reference proteome</keyword>
<keyword evidence="2" id="KW-0378">Hydrolase</keyword>
<dbReference type="GO" id="GO:0004519">
    <property type="term" value="F:endonuclease activity"/>
    <property type="evidence" value="ECO:0007669"/>
    <property type="project" value="UniProtKB-KW"/>
</dbReference>
<dbReference type="Pfam" id="PF03372">
    <property type="entry name" value="Exo_endo_phos"/>
    <property type="match status" value="1"/>
</dbReference>
<evidence type="ECO:0000313" key="2">
    <source>
        <dbReference type="EMBL" id="THD76613.1"/>
    </source>
</evidence>
<gene>
    <name evidence="2" type="ORF">E7681_01875</name>
</gene>
<keyword evidence="2" id="KW-0255">Endonuclease</keyword>
<dbReference type="InterPro" id="IPR036691">
    <property type="entry name" value="Endo/exonu/phosph_ase_sf"/>
</dbReference>
<feature type="domain" description="Endonuclease/exonuclease/phosphatase" evidence="1">
    <location>
        <begin position="61"/>
        <end position="349"/>
    </location>
</feature>
<dbReference type="AlphaFoldDB" id="A0A4S3MCT7"/>
<keyword evidence="2" id="KW-0540">Nuclease</keyword>
<keyword evidence="2" id="KW-0269">Exonuclease</keyword>
<dbReference type="GO" id="GO:0004527">
    <property type="term" value="F:exonuclease activity"/>
    <property type="evidence" value="ECO:0007669"/>
    <property type="project" value="UniProtKB-KW"/>
</dbReference>
<dbReference type="OrthoDB" id="292013at2"/>
<accession>A0A4S3MCT7</accession>
<proteinExistence type="predicted"/>
<dbReference type="Gene3D" id="3.60.10.10">
    <property type="entry name" value="Endonuclease/exonuclease/phosphatase"/>
    <property type="match status" value="1"/>
</dbReference>
<dbReference type="EMBL" id="SSMD01000001">
    <property type="protein sequence ID" value="THD76613.1"/>
    <property type="molecule type" value="Genomic_DNA"/>
</dbReference>
<dbReference type="SUPFAM" id="SSF56219">
    <property type="entry name" value="DNase I-like"/>
    <property type="match status" value="1"/>
</dbReference>
<name>A0A4S3MCT7_9RHOB</name>
<reference evidence="2 3" key="1">
    <citation type="submission" date="2019-04" db="EMBL/GenBank/DDBJ databases">
        <title>Draft genome sequence of Youngimonas vesicularis.</title>
        <authorList>
            <person name="Hameed A."/>
        </authorList>
    </citation>
    <scope>NUCLEOTIDE SEQUENCE [LARGE SCALE GENOMIC DNA]</scope>
    <source>
        <strain evidence="2 3">CC-AMW-E</strain>
    </source>
</reference>
<sequence>MGFGAGFDDHAGDRNRSCRGHDRRKTPSRLCRGRRPGIANYLIAVLALLALPAFAEPLRVATFNTELTREGPGLLLRDALRGDAQVLAVAQVIAKSAPDVILLQGVDYDVEQLAVKALRDRISTAGHFLPHIVAFPPNSGVPTGLDLDGDGYTDGAADAQGFGRFAGQGGMVLLSRFPVIEAQDYSGLLWADQAWADRHAISQAWGAAASILRLASVGAWRVRVDAPSGPVNLLAFHACPPVFDGPEDRNGLRNRDQLLFWAHLLDSIPEPVVVLGDANNDPQAGEGRKEGINALLTHPRLADPLAGHPTVDWSALGLGLMRVDYVLPDRSLGEQNAGLAPPAPEASRHRLVWVDIEP</sequence>
<dbReference type="Proteomes" id="UP000306113">
    <property type="component" value="Unassembled WGS sequence"/>
</dbReference>
<evidence type="ECO:0000313" key="3">
    <source>
        <dbReference type="Proteomes" id="UP000306113"/>
    </source>
</evidence>
<dbReference type="InterPro" id="IPR005135">
    <property type="entry name" value="Endo/exonuclease/phosphatase"/>
</dbReference>
<protein>
    <submittedName>
        <fullName evidence="2">Endonuclease/exonuclease/phosphatase family protein</fullName>
    </submittedName>
</protein>
<comment type="caution">
    <text evidence="2">The sequence shown here is derived from an EMBL/GenBank/DDBJ whole genome shotgun (WGS) entry which is preliminary data.</text>
</comment>
<organism evidence="2 3">
    <name type="scientific">Thalassobius vesicularis</name>
    <dbReference type="NCBI Taxonomy" id="1294297"/>
    <lineage>
        <taxon>Bacteria</taxon>
        <taxon>Pseudomonadati</taxon>
        <taxon>Pseudomonadota</taxon>
        <taxon>Alphaproteobacteria</taxon>
        <taxon>Rhodobacterales</taxon>
        <taxon>Roseobacteraceae</taxon>
        <taxon>Thalassovita</taxon>
    </lineage>
</organism>